<keyword evidence="2 5" id="KW-0378">Hydrolase</keyword>
<feature type="domain" description="UvrD-like helicase ATP-binding" evidence="6">
    <location>
        <begin position="298"/>
        <end position="630"/>
    </location>
</feature>
<evidence type="ECO:0000256" key="3">
    <source>
        <dbReference type="ARBA" id="ARBA00022806"/>
    </source>
</evidence>
<reference evidence="7 8" key="2">
    <citation type="submission" date="2018-03" db="EMBL/GenBank/DDBJ databases">
        <title>The ancient ancestry and fast evolution of plastids.</title>
        <authorList>
            <person name="Moore K.R."/>
            <person name="Magnabosco C."/>
            <person name="Momper L."/>
            <person name="Gold D.A."/>
            <person name="Bosak T."/>
            <person name="Fournier G.P."/>
        </authorList>
    </citation>
    <scope>NUCLEOTIDE SEQUENCE [LARGE SCALE GENOMIC DNA]</scope>
    <source>
        <strain evidence="7 8">CCAP 1448/3</strain>
    </source>
</reference>
<dbReference type="GO" id="GO:0003677">
    <property type="term" value="F:DNA binding"/>
    <property type="evidence" value="ECO:0007669"/>
    <property type="project" value="InterPro"/>
</dbReference>
<dbReference type="Pfam" id="PF00580">
    <property type="entry name" value="UvrD-helicase"/>
    <property type="match status" value="1"/>
</dbReference>
<evidence type="ECO:0000313" key="8">
    <source>
        <dbReference type="Proteomes" id="UP000238762"/>
    </source>
</evidence>
<dbReference type="Proteomes" id="UP000238762">
    <property type="component" value="Unassembled WGS sequence"/>
</dbReference>
<proteinExistence type="predicted"/>
<evidence type="ECO:0000256" key="4">
    <source>
        <dbReference type="ARBA" id="ARBA00022840"/>
    </source>
</evidence>
<dbReference type="GO" id="GO:0005524">
    <property type="term" value="F:ATP binding"/>
    <property type="evidence" value="ECO:0007669"/>
    <property type="project" value="UniProtKB-UniRule"/>
</dbReference>
<organism evidence="7 8">
    <name type="scientific">Merismopedia glauca CCAP 1448/3</name>
    <dbReference type="NCBI Taxonomy" id="1296344"/>
    <lineage>
        <taxon>Bacteria</taxon>
        <taxon>Bacillati</taxon>
        <taxon>Cyanobacteriota</taxon>
        <taxon>Cyanophyceae</taxon>
        <taxon>Synechococcales</taxon>
        <taxon>Merismopediaceae</taxon>
        <taxon>Merismopedia</taxon>
    </lineage>
</organism>
<keyword evidence="8" id="KW-1185">Reference proteome</keyword>
<keyword evidence="3 5" id="KW-0347">Helicase</keyword>
<dbReference type="GO" id="GO:0043138">
    <property type="term" value="F:3'-5' DNA helicase activity"/>
    <property type="evidence" value="ECO:0007669"/>
    <property type="project" value="TreeGrafter"/>
</dbReference>
<protein>
    <recommendedName>
        <fullName evidence="6">UvrD-like helicase ATP-binding domain-containing protein</fullName>
    </recommendedName>
</protein>
<dbReference type="InterPro" id="IPR000212">
    <property type="entry name" value="DNA_helicase_UvrD/REP"/>
</dbReference>
<evidence type="ECO:0000256" key="1">
    <source>
        <dbReference type="ARBA" id="ARBA00022741"/>
    </source>
</evidence>
<dbReference type="OrthoDB" id="9787585at2"/>
<evidence type="ECO:0000313" key="7">
    <source>
        <dbReference type="EMBL" id="PSB02820.1"/>
    </source>
</evidence>
<dbReference type="GO" id="GO:0000725">
    <property type="term" value="P:recombinational repair"/>
    <property type="evidence" value="ECO:0007669"/>
    <property type="project" value="TreeGrafter"/>
</dbReference>
<dbReference type="PANTHER" id="PTHR11070">
    <property type="entry name" value="UVRD / RECB / PCRA DNA HELICASE FAMILY MEMBER"/>
    <property type="match status" value="1"/>
</dbReference>
<dbReference type="PANTHER" id="PTHR11070:SF2">
    <property type="entry name" value="ATP-DEPENDENT DNA HELICASE SRS2"/>
    <property type="match status" value="1"/>
</dbReference>
<dbReference type="RefSeq" id="WP_106288772.1">
    <property type="nucleotide sequence ID" value="NZ_CAWNTC010000038.1"/>
</dbReference>
<dbReference type="GO" id="GO:0016787">
    <property type="term" value="F:hydrolase activity"/>
    <property type="evidence" value="ECO:0007669"/>
    <property type="project" value="UniProtKB-UniRule"/>
</dbReference>
<gene>
    <name evidence="7" type="ORF">C7B64_11375</name>
</gene>
<dbReference type="Gene3D" id="3.40.50.300">
    <property type="entry name" value="P-loop containing nucleotide triphosphate hydrolases"/>
    <property type="match status" value="1"/>
</dbReference>
<feature type="binding site" evidence="5">
    <location>
        <begin position="319"/>
        <end position="326"/>
    </location>
    <ligand>
        <name>ATP</name>
        <dbReference type="ChEBI" id="CHEBI:30616"/>
    </ligand>
</feature>
<dbReference type="AlphaFoldDB" id="A0A2T1C3H1"/>
<comment type="caution">
    <text evidence="7">The sequence shown here is derived from an EMBL/GenBank/DDBJ whole genome shotgun (WGS) entry which is preliminary data.</text>
</comment>
<dbReference type="PROSITE" id="PS51198">
    <property type="entry name" value="UVRD_HELICASE_ATP_BIND"/>
    <property type="match status" value="1"/>
</dbReference>
<dbReference type="InterPro" id="IPR014016">
    <property type="entry name" value="UvrD-like_ATP-bd"/>
</dbReference>
<keyword evidence="1 5" id="KW-0547">Nucleotide-binding</keyword>
<evidence type="ECO:0000256" key="2">
    <source>
        <dbReference type="ARBA" id="ARBA00022801"/>
    </source>
</evidence>
<dbReference type="SUPFAM" id="SSF52540">
    <property type="entry name" value="P-loop containing nucleoside triphosphate hydrolases"/>
    <property type="match status" value="1"/>
</dbReference>
<evidence type="ECO:0000256" key="5">
    <source>
        <dbReference type="PROSITE-ProRule" id="PRU00560"/>
    </source>
</evidence>
<reference evidence="7 8" key="1">
    <citation type="submission" date="2018-02" db="EMBL/GenBank/DDBJ databases">
        <authorList>
            <person name="Cohen D.B."/>
            <person name="Kent A.D."/>
        </authorList>
    </citation>
    <scope>NUCLEOTIDE SEQUENCE [LARGE SCALE GENOMIC DNA]</scope>
    <source>
        <strain evidence="7 8">CCAP 1448/3</strain>
    </source>
</reference>
<dbReference type="EMBL" id="PVWJ01000048">
    <property type="protein sequence ID" value="PSB02820.1"/>
    <property type="molecule type" value="Genomic_DNA"/>
</dbReference>
<keyword evidence="4 5" id="KW-0067">ATP-binding</keyword>
<evidence type="ECO:0000259" key="6">
    <source>
        <dbReference type="PROSITE" id="PS51198"/>
    </source>
</evidence>
<name>A0A2T1C3H1_9CYAN</name>
<sequence length="821" mass="96146">MYVYISSEVKNNHPQQLKAIEDMQKRIEGGDPLLFGLLFSPRFPLWIKKIWGGWRLIATLISVEDEQILCCTHLLTRGGHDYRNFLDNHEIWGHNNITLNQEQLRQWLQERQQVKPREKLVLPNKAWEWLRKPELLQPENRTIFESKEWVEQWSDRQSGINDNWSTFHRIVVHLLENDRKDYKIEDYKIEKTIQAQVKVCIEPQTNCAIVYSKVNPSDAPEREIWFLLKAFTKRPTQTEIAQLGHRLGLFGAAVNRDLFAQPVTADNLARFARRSYPDYLVYDPEIWHSLEEETEANLALSGEEEELLHNMQFPAFINGRAGSGKSTMLHYAFAYYADLYLKQVHESGNESLRPLFLTYSDRLTNRARDVVKQILISHVQYIANIRTYLQPDSLNLLDGCFESFQSFLLQQLPPEDVDLFKKENYVSFHRFKQLYQHSFPNPRHNAEICWHAIRTYIKGFDFTERGGELIDIEEYRNELCQADKSIADDVFADIYRTVWDWYQKLQREQHYWDDQDLVRKVLQNMVEGDGLQHGYAAIFCDEAQDFTRLELQLIFRLSMWSQYRLLPPIQSLPFAFAGDPMQTLNPTGFDWNQIRAAFYERILIPIDPENQIGLRDRTMLRDLQQNYRSTRGIVRFSNVVHLWRRILFNLNNLNPQTPWWKSEGVCPPLKGIIDGNIGNITVTELHSIANGDAIFILPCNDGGELAFLRDLPKMKQIFPEIEKNEIPLRVYSSVAVKGMEFSPVVVCGFGEYFAREFEDSCLENLQVDSKNLKLQYFLNKLYVALSRSTRILGIIQYGSVKEKVVSLANERCGIQPIIQRQ</sequence>
<dbReference type="InterPro" id="IPR027417">
    <property type="entry name" value="P-loop_NTPase"/>
</dbReference>
<accession>A0A2T1C3H1</accession>